<dbReference type="GO" id="GO:0000050">
    <property type="term" value="P:urea cycle"/>
    <property type="evidence" value="ECO:0007669"/>
    <property type="project" value="UniProtKB-UniPathway"/>
</dbReference>
<accession>A0A6P5A4D7</accession>
<evidence type="ECO:0000256" key="5">
    <source>
        <dbReference type="ARBA" id="ARBA00022679"/>
    </source>
</evidence>
<dbReference type="InterPro" id="IPR036901">
    <property type="entry name" value="Asp/Orn_carbamoylTrfase_sf"/>
</dbReference>
<dbReference type="Pfam" id="PF02729">
    <property type="entry name" value="OTCace_N"/>
    <property type="match status" value="1"/>
</dbReference>
<dbReference type="PANTHER" id="PTHR45753">
    <property type="entry name" value="ORNITHINE CARBAMOYLTRANSFERASE, MITOCHONDRIAL"/>
    <property type="match status" value="1"/>
</dbReference>
<comment type="subunit">
    <text evidence="3">Homotrimer.</text>
</comment>
<sequence>MALLSFALRGKPLVRGMLRKKVFPMVQVLGQKSGERQKSGHVSLVGRSLLTLKDFTPPEIEQILWTAADLKTRIKERGEVYTPLEGKYAAIIFQKRSIRTRLSTETGVNMLGGKSYFLSPEDIHMGVNETIKDSAKVLSGFVNLILARMCKHEDVESLAAEGSVPVVNALSELYHPLQILADMQTLQEHFGGLKGLTVAWVGDSNNITHSYMMAAPKLGVNLRIASRKTLDTCQNVSKDAEHLAKQYGTQIVHTTDPREACKGANVIVADRRLKNYTGPEEEKLEKLKALQGYRVTHKFGEMAAKDWVFLHCGPRKQDEVDDAVFYSHRSLVWEEAENRKWTVMAVILCLLKCHACTTPKPDY</sequence>
<comment type="similarity">
    <text evidence="2">Belongs to the aspartate/ornithine carbamoyltransferase superfamily. OTCase family.</text>
</comment>
<dbReference type="Proteomes" id="UP000515135">
    <property type="component" value="Unplaced"/>
</dbReference>
<evidence type="ECO:0000256" key="2">
    <source>
        <dbReference type="ARBA" id="ARBA00007805"/>
    </source>
</evidence>
<evidence type="ECO:0000259" key="8">
    <source>
        <dbReference type="Pfam" id="PF02729"/>
    </source>
</evidence>
<dbReference type="GO" id="GO:0042450">
    <property type="term" value="P:L-arginine biosynthetic process via ornithine"/>
    <property type="evidence" value="ECO:0007669"/>
    <property type="project" value="TreeGrafter"/>
</dbReference>
<keyword evidence="9" id="KW-1185">Reference proteome</keyword>
<dbReference type="PRINTS" id="PR00100">
    <property type="entry name" value="AOTCASE"/>
</dbReference>
<dbReference type="KEGG" id="bbel:109479175"/>
<organism evidence="9 10">
    <name type="scientific">Branchiostoma belcheri</name>
    <name type="common">Amphioxus</name>
    <dbReference type="NCBI Taxonomy" id="7741"/>
    <lineage>
        <taxon>Eukaryota</taxon>
        <taxon>Metazoa</taxon>
        <taxon>Chordata</taxon>
        <taxon>Cephalochordata</taxon>
        <taxon>Leptocardii</taxon>
        <taxon>Amphioxiformes</taxon>
        <taxon>Branchiostomatidae</taxon>
        <taxon>Branchiostoma</taxon>
    </lineage>
</organism>
<dbReference type="PANTHER" id="PTHR45753:SF3">
    <property type="entry name" value="ORNITHINE TRANSCARBAMYLASE, MITOCHONDRIAL"/>
    <property type="match status" value="1"/>
</dbReference>
<gene>
    <name evidence="10" type="primary">LOC109479175</name>
</gene>
<dbReference type="EC" id="2.1.3.3" evidence="4"/>
<dbReference type="Pfam" id="PF00185">
    <property type="entry name" value="OTCace"/>
    <property type="match status" value="1"/>
</dbReference>
<dbReference type="GO" id="GO:0004585">
    <property type="term" value="F:ornithine carbamoyltransferase activity"/>
    <property type="evidence" value="ECO:0007669"/>
    <property type="project" value="UniProtKB-EC"/>
</dbReference>
<comment type="pathway">
    <text evidence="1">Nitrogen metabolism; urea cycle; L-citrulline from L-ornithine and carbamoyl phosphate: step 1/1.</text>
</comment>
<dbReference type="UniPathway" id="UPA00158">
    <property type="reaction ID" value="UER00271"/>
</dbReference>
<evidence type="ECO:0000256" key="1">
    <source>
        <dbReference type="ARBA" id="ARBA00004695"/>
    </source>
</evidence>
<name>A0A6P5A4D7_BRABE</name>
<evidence type="ECO:0000256" key="4">
    <source>
        <dbReference type="ARBA" id="ARBA00013007"/>
    </source>
</evidence>
<dbReference type="NCBIfam" id="TIGR00658">
    <property type="entry name" value="orni_carb_tr"/>
    <property type="match status" value="1"/>
</dbReference>
<dbReference type="AlphaFoldDB" id="A0A6P5A4D7"/>
<evidence type="ECO:0000259" key="7">
    <source>
        <dbReference type="Pfam" id="PF00185"/>
    </source>
</evidence>
<keyword evidence="5 6" id="KW-0808">Transferase</keyword>
<evidence type="ECO:0000256" key="3">
    <source>
        <dbReference type="ARBA" id="ARBA00011233"/>
    </source>
</evidence>
<reference evidence="10" key="1">
    <citation type="submission" date="2025-08" db="UniProtKB">
        <authorList>
            <consortium name="RefSeq"/>
        </authorList>
    </citation>
    <scope>IDENTIFICATION</scope>
    <source>
        <tissue evidence="10">Gonad</tissue>
    </source>
</reference>
<dbReference type="GO" id="GO:0016597">
    <property type="term" value="F:amino acid binding"/>
    <property type="evidence" value="ECO:0007669"/>
    <property type="project" value="InterPro"/>
</dbReference>
<dbReference type="InterPro" id="IPR002292">
    <property type="entry name" value="Orn/put_carbamltrans"/>
</dbReference>
<dbReference type="Gene3D" id="3.40.50.1370">
    <property type="entry name" value="Aspartate/ornithine carbamoyltransferase"/>
    <property type="match status" value="2"/>
</dbReference>
<dbReference type="PRINTS" id="PR00102">
    <property type="entry name" value="OTCASE"/>
</dbReference>
<dbReference type="InterPro" id="IPR006131">
    <property type="entry name" value="Asp_carbamoyltransf_Asp/Orn-bd"/>
</dbReference>
<proteinExistence type="inferred from homology"/>
<dbReference type="GeneID" id="109479175"/>
<evidence type="ECO:0000256" key="6">
    <source>
        <dbReference type="RuleBase" id="RU003634"/>
    </source>
</evidence>
<dbReference type="GO" id="GO:0019240">
    <property type="term" value="P:citrulline biosynthetic process"/>
    <property type="evidence" value="ECO:0007669"/>
    <property type="project" value="TreeGrafter"/>
</dbReference>
<feature type="domain" description="Aspartate/ornithine carbamoyltransferase Asp/Orn-binding" evidence="7">
    <location>
        <begin position="194"/>
        <end position="349"/>
    </location>
</feature>
<dbReference type="OrthoDB" id="10252326at2759"/>
<dbReference type="GO" id="GO:0005739">
    <property type="term" value="C:mitochondrion"/>
    <property type="evidence" value="ECO:0007669"/>
    <property type="project" value="TreeGrafter"/>
</dbReference>
<dbReference type="InterPro" id="IPR006132">
    <property type="entry name" value="Asp/Orn_carbamoyltranf_P-bd"/>
</dbReference>
<evidence type="ECO:0000313" key="9">
    <source>
        <dbReference type="Proteomes" id="UP000515135"/>
    </source>
</evidence>
<evidence type="ECO:0000313" key="10">
    <source>
        <dbReference type="RefSeq" id="XP_019636626.1"/>
    </source>
</evidence>
<dbReference type="FunFam" id="3.40.50.1370:FF:000008">
    <property type="entry name" value="Ornithine carbamoyltransferase"/>
    <property type="match status" value="1"/>
</dbReference>
<feature type="domain" description="Aspartate/ornithine carbamoyltransferase carbamoyl-P binding" evidence="8">
    <location>
        <begin position="47"/>
        <end position="188"/>
    </location>
</feature>
<dbReference type="RefSeq" id="XP_019636626.1">
    <property type="nucleotide sequence ID" value="XM_019781067.1"/>
</dbReference>
<protein>
    <recommendedName>
        <fullName evidence="4">ornithine carbamoyltransferase</fullName>
        <ecNumber evidence="4">2.1.3.3</ecNumber>
    </recommendedName>
</protein>
<dbReference type="SUPFAM" id="SSF53671">
    <property type="entry name" value="Aspartate/ornithine carbamoyltransferase"/>
    <property type="match status" value="1"/>
</dbReference>
<dbReference type="InterPro" id="IPR006130">
    <property type="entry name" value="Asp/Orn_carbamoylTrfase"/>
</dbReference>